<accession>A0A0B4H7M1</accession>
<sequence length="417" mass="46830">MAEPNANQVSSDDDCESPDSVNSVVTSQGDVPVDDSDAILANEHYWQTVSDLTPDLTRAAKTILSNRRPHFKKVVAVIAYWETASGLDHLRAQADKLGRLFEDDFKFEVLVYKIPDNVEDWEFISIIGGELRKVSKDRDGLFILYYGGHATLSDTTTRRLWKKENRPRSPQINWSMNMQAIFNASPICSKLFIFDCCHAGGMIDPTLAWETSCELLGACAADVQASALHVSSFTAALLQGMSNNTFNVWELHSVLCGFDKQSEYNLAQFPHYQDFVGPCRRGESSSTLIKKVTSPVESENRPRTAPDMLHRLTTMTDATVFVAITFKCTAEAFMVEFQAIQKNWQQWFRFDPTEFDDVIVQACREPALIGAFNRNPNSCMTVWFFPVWLWDAMAPLGGYQFIGIMRPNNVALIASGA</sequence>
<protein>
    <submittedName>
        <fullName evidence="2">Peptidase C14, caspase catalytic</fullName>
    </submittedName>
</protein>
<feature type="compositionally biased region" description="Polar residues" evidence="1">
    <location>
        <begin position="19"/>
        <end position="29"/>
    </location>
</feature>
<dbReference type="EMBL" id="AZNH01000003">
    <property type="protein sequence ID" value="KID91353.1"/>
    <property type="molecule type" value="Genomic_DNA"/>
</dbReference>
<feature type="compositionally biased region" description="Polar residues" evidence="1">
    <location>
        <begin position="1"/>
        <end position="10"/>
    </location>
</feature>
<dbReference type="AlphaFoldDB" id="A0A0B4H7M1"/>
<dbReference type="OrthoDB" id="4760831at2759"/>
<proteinExistence type="predicted"/>
<name>A0A0B4H7M1_METGA</name>
<organism evidence="2 3">
    <name type="scientific">Metarhizium guizhouense (strain ARSEF 977)</name>
    <dbReference type="NCBI Taxonomy" id="1276136"/>
    <lineage>
        <taxon>Eukaryota</taxon>
        <taxon>Fungi</taxon>
        <taxon>Dikarya</taxon>
        <taxon>Ascomycota</taxon>
        <taxon>Pezizomycotina</taxon>
        <taxon>Sordariomycetes</taxon>
        <taxon>Hypocreomycetidae</taxon>
        <taxon>Hypocreales</taxon>
        <taxon>Clavicipitaceae</taxon>
        <taxon>Metarhizium</taxon>
    </lineage>
</organism>
<evidence type="ECO:0000313" key="3">
    <source>
        <dbReference type="Proteomes" id="UP000031192"/>
    </source>
</evidence>
<keyword evidence="3" id="KW-1185">Reference proteome</keyword>
<evidence type="ECO:0000256" key="1">
    <source>
        <dbReference type="SAM" id="MobiDB-lite"/>
    </source>
</evidence>
<dbReference type="Proteomes" id="UP000031192">
    <property type="component" value="Unassembled WGS sequence"/>
</dbReference>
<comment type="caution">
    <text evidence="2">The sequence shown here is derived from an EMBL/GenBank/DDBJ whole genome shotgun (WGS) entry which is preliminary data.</text>
</comment>
<evidence type="ECO:0000313" key="2">
    <source>
        <dbReference type="EMBL" id="KID91353.1"/>
    </source>
</evidence>
<reference evidence="2 3" key="1">
    <citation type="journal article" date="2014" name="Proc. Natl. Acad. Sci. U.S.A.">
        <title>Trajectory and genomic determinants of fungal-pathogen speciation and host adaptation.</title>
        <authorList>
            <person name="Hu X."/>
            <person name="Xiao G."/>
            <person name="Zheng P."/>
            <person name="Shang Y."/>
            <person name="Su Y."/>
            <person name="Zhang X."/>
            <person name="Liu X."/>
            <person name="Zhan S."/>
            <person name="St Leger R.J."/>
            <person name="Wang C."/>
        </authorList>
    </citation>
    <scope>NUCLEOTIDE SEQUENCE [LARGE SCALE GENOMIC DNA]</scope>
    <source>
        <strain evidence="2 3">ARSEF 977</strain>
    </source>
</reference>
<feature type="region of interest" description="Disordered" evidence="1">
    <location>
        <begin position="1"/>
        <end position="33"/>
    </location>
</feature>
<gene>
    <name evidence="2" type="ORF">MGU_01323</name>
</gene>
<dbReference type="HOGENOM" id="CLU_060573_0_0_1"/>